<evidence type="ECO:0000256" key="5">
    <source>
        <dbReference type="ARBA" id="ARBA00023163"/>
    </source>
</evidence>
<dbReference type="InterPro" id="IPR007018">
    <property type="entry name" value="Mediator_Med6"/>
</dbReference>
<name>A0A9P1H7A1_9PEZI</name>
<comment type="caution">
    <text evidence="10">The sequence shown here is derived from an EMBL/GenBank/DDBJ whole genome shotgun (WGS) entry which is preliminary data.</text>
</comment>
<evidence type="ECO:0000256" key="2">
    <source>
        <dbReference type="ARBA" id="ARBA00007526"/>
    </source>
</evidence>
<dbReference type="InterPro" id="IPR038566">
    <property type="entry name" value="Mediator_Med6_sf"/>
</dbReference>
<dbReference type="Gene3D" id="3.10.450.580">
    <property type="entry name" value="Mediator complex, subunit Med6"/>
    <property type="match status" value="1"/>
</dbReference>
<organism evidence="10 11">
    <name type="scientific">Parascedosporium putredinis</name>
    <dbReference type="NCBI Taxonomy" id="1442378"/>
    <lineage>
        <taxon>Eukaryota</taxon>
        <taxon>Fungi</taxon>
        <taxon>Dikarya</taxon>
        <taxon>Ascomycota</taxon>
        <taxon>Pezizomycotina</taxon>
        <taxon>Sordariomycetes</taxon>
        <taxon>Hypocreomycetidae</taxon>
        <taxon>Microascales</taxon>
        <taxon>Microascaceae</taxon>
        <taxon>Parascedosporium</taxon>
    </lineage>
</organism>
<feature type="compositionally biased region" description="Basic and acidic residues" evidence="9">
    <location>
        <begin position="179"/>
        <end position="203"/>
    </location>
</feature>
<dbReference type="Proteomes" id="UP000838763">
    <property type="component" value="Unassembled WGS sequence"/>
</dbReference>
<proteinExistence type="inferred from homology"/>
<dbReference type="EMBL" id="CALLCH030000015">
    <property type="protein sequence ID" value="CAI4216848.1"/>
    <property type="molecule type" value="Genomic_DNA"/>
</dbReference>
<keyword evidence="6 8" id="KW-0539">Nucleus</keyword>
<comment type="subunit">
    <text evidence="8">Component of the Mediator complex.</text>
</comment>
<feature type="compositionally biased region" description="Basic and acidic residues" evidence="9">
    <location>
        <begin position="275"/>
        <end position="289"/>
    </location>
</feature>
<dbReference type="AlphaFoldDB" id="A0A9P1H7A1"/>
<keyword evidence="5 8" id="KW-0804">Transcription</keyword>
<evidence type="ECO:0000256" key="6">
    <source>
        <dbReference type="ARBA" id="ARBA00023242"/>
    </source>
</evidence>
<keyword evidence="11" id="KW-1185">Reference proteome</keyword>
<keyword evidence="4 8" id="KW-0805">Transcription regulation</keyword>
<dbReference type="GO" id="GO:0003712">
    <property type="term" value="F:transcription coregulator activity"/>
    <property type="evidence" value="ECO:0007669"/>
    <property type="project" value="InterPro"/>
</dbReference>
<evidence type="ECO:0000256" key="9">
    <source>
        <dbReference type="SAM" id="MobiDB-lite"/>
    </source>
</evidence>
<dbReference type="GO" id="GO:0016592">
    <property type="term" value="C:mediator complex"/>
    <property type="evidence" value="ECO:0007669"/>
    <property type="project" value="InterPro"/>
</dbReference>
<dbReference type="OrthoDB" id="344220at2759"/>
<evidence type="ECO:0000256" key="3">
    <source>
        <dbReference type="ARBA" id="ARBA00020634"/>
    </source>
</evidence>
<comment type="similarity">
    <text evidence="2 8">Belongs to the Mediator complex subunit 6 family.</text>
</comment>
<reference evidence="10" key="1">
    <citation type="submission" date="2022-11" db="EMBL/GenBank/DDBJ databases">
        <authorList>
            <person name="Scott C."/>
            <person name="Bruce N."/>
        </authorList>
    </citation>
    <scope>NUCLEOTIDE SEQUENCE</scope>
</reference>
<keyword evidence="8" id="KW-0010">Activator</keyword>
<feature type="region of interest" description="Disordered" evidence="9">
    <location>
        <begin position="259"/>
        <end position="304"/>
    </location>
</feature>
<evidence type="ECO:0000256" key="7">
    <source>
        <dbReference type="ARBA" id="ARBA00031259"/>
    </source>
</evidence>
<evidence type="ECO:0000256" key="4">
    <source>
        <dbReference type="ARBA" id="ARBA00023015"/>
    </source>
</evidence>
<comment type="function">
    <text evidence="8">Component of the Mediator complex, a coactivator involved in the regulated transcription of nearly all RNA polymerase II-dependent genes. Mediator functions as a bridge to convey information from gene-specific regulatory proteins to the basal RNA polymerase II transcription machinery. Mediator is recruited to promoters by direct interactions with regulatory proteins and serves as a scaffold for the assembly of a functional preinitiation complex with RNA polymerase II and the general transcription factors.</text>
</comment>
<dbReference type="PANTHER" id="PTHR13104">
    <property type="entry name" value="MED-6-RELATED"/>
    <property type="match status" value="1"/>
</dbReference>
<feature type="region of interest" description="Disordered" evidence="9">
    <location>
        <begin position="178"/>
        <end position="203"/>
    </location>
</feature>
<sequence length="328" mass="36378">MASKDPPLDEIQWRSPQIVGEMGGIHSNTVLHYFARSPFFEETSNNAIVTNQAFHNAGMYHLIQTREAFEGRLRTMAGLEFIVAQEPAEMGPGMGTGVWVIRKQTRKKRPGVEDEITVHSTYFVVGENIYQAPTLADILVSRINTITDAMSKILPAADSVRTWTPSLGHVYRQPSATNKLEDISTEKSPAAKEEGSKTKDTSLETELQRLAEESFFRHLKYGGDYIDERPITGQPGNFHVASTGRIEKPVKPPTLPNKVEGIGGLGLPSPTVGKLAKEGKKDGKPEKSPRPPNMPKLKRRKASRALYPRPLEGTLYAFYLPCLLRISV</sequence>
<evidence type="ECO:0000256" key="8">
    <source>
        <dbReference type="RuleBase" id="RU364143"/>
    </source>
</evidence>
<evidence type="ECO:0000256" key="1">
    <source>
        <dbReference type="ARBA" id="ARBA00004123"/>
    </source>
</evidence>
<protein>
    <recommendedName>
        <fullName evidence="3 8">Mediator of RNA polymerase II transcription subunit 6</fullName>
    </recommendedName>
    <alternativeName>
        <fullName evidence="7 8">Mediator complex subunit 6</fullName>
    </alternativeName>
</protein>
<accession>A0A9P1H7A1</accession>
<dbReference type="Pfam" id="PF04934">
    <property type="entry name" value="Med6"/>
    <property type="match status" value="1"/>
</dbReference>
<gene>
    <name evidence="8" type="primary">MED6</name>
    <name evidence="10" type="ORF">PPNO1_LOCUS6492</name>
</gene>
<evidence type="ECO:0000313" key="10">
    <source>
        <dbReference type="EMBL" id="CAI4216848.1"/>
    </source>
</evidence>
<evidence type="ECO:0000313" key="11">
    <source>
        <dbReference type="Proteomes" id="UP000838763"/>
    </source>
</evidence>
<comment type="subcellular location">
    <subcellularLocation>
        <location evidence="1 8">Nucleus</location>
    </subcellularLocation>
</comment>
<dbReference type="GO" id="GO:0006357">
    <property type="term" value="P:regulation of transcription by RNA polymerase II"/>
    <property type="evidence" value="ECO:0007669"/>
    <property type="project" value="InterPro"/>
</dbReference>